<keyword evidence="2" id="KW-1185">Reference proteome</keyword>
<keyword evidence="1" id="KW-0614">Plasmid</keyword>
<proteinExistence type="predicted"/>
<dbReference type="AlphaFoldDB" id="A0A448ZZK8"/>
<dbReference type="EMBL" id="LR214941">
    <property type="protein sequence ID" value="VEU56668.1"/>
    <property type="molecule type" value="Genomic_DNA"/>
</dbReference>
<protein>
    <submittedName>
        <fullName evidence="1">Uncharacterized protein</fullName>
    </submittedName>
</protein>
<evidence type="ECO:0000313" key="2">
    <source>
        <dbReference type="Proteomes" id="UP000290482"/>
    </source>
</evidence>
<organism evidence="1 2">
    <name type="scientific">Metamycoplasma orale</name>
    <name type="common">Mycoplasma orale</name>
    <dbReference type="NCBI Taxonomy" id="2121"/>
    <lineage>
        <taxon>Bacteria</taxon>
        <taxon>Bacillati</taxon>
        <taxon>Mycoplasmatota</taxon>
        <taxon>Mycoplasmoidales</taxon>
        <taxon>Metamycoplasmataceae</taxon>
        <taxon>Metamycoplasma</taxon>
    </lineage>
</organism>
<name>A0A448ZZK8_METOS</name>
<accession>A0A448ZZK8</accession>
<dbReference type="Proteomes" id="UP000290482">
    <property type="component" value="Plasmid 2"/>
</dbReference>
<evidence type="ECO:0000313" key="1">
    <source>
        <dbReference type="EMBL" id="VEU56668.1"/>
    </source>
</evidence>
<gene>
    <name evidence="1" type="ORF">NCTC10112_00652</name>
</gene>
<sequence length="46" mass="5382">MPGFFNSLRFNTSLLFKDVNSEDSLVSELKYVWSYESNKFNGNDKI</sequence>
<reference evidence="1 2" key="1">
    <citation type="submission" date="2019-01" db="EMBL/GenBank/DDBJ databases">
        <authorList>
            <consortium name="Pathogen Informatics"/>
        </authorList>
    </citation>
    <scope>NUCLEOTIDE SEQUENCE [LARGE SCALE GENOMIC DNA]</scope>
    <source>
        <strain evidence="1 2">NCTC10112</strain>
        <plasmid evidence="2">2</plasmid>
    </source>
</reference>
<geneLocation type="plasmid" evidence="1">
    <name>2</name>
</geneLocation>
<dbReference type="KEGG" id="mob:NCTC10112_00652"/>